<protein>
    <recommendedName>
        <fullName evidence="1">HMPTM N-terminal zinc ribbon domain-containing protein</fullName>
    </recommendedName>
</protein>
<reference evidence="2 3" key="1">
    <citation type="submission" date="2016-05" db="EMBL/GenBank/DDBJ databases">
        <title>Single-cell genome of chain-forming Candidatus Thiomargarita nelsonii and comparison to other large sulfur-oxidizing bacteria.</title>
        <authorList>
            <person name="Winkel M."/>
            <person name="Salman V."/>
            <person name="Woyke T."/>
            <person name="Schulz-Vogt H."/>
            <person name="Richter M."/>
            <person name="Flood B."/>
            <person name="Bailey J."/>
            <person name="Amann R."/>
            <person name="Mussmann M."/>
        </authorList>
    </citation>
    <scope>NUCLEOTIDE SEQUENCE [LARGE SCALE GENOMIC DNA]</scope>
    <source>
        <strain evidence="2 3">THI036</strain>
    </source>
</reference>
<evidence type="ECO:0000259" key="1">
    <source>
        <dbReference type="Pfam" id="PF23545"/>
    </source>
</evidence>
<sequence length="86" mass="10304">MPYYAEDYDLYLTATQSFCHKCNNLHRLIDTHIVTKNNEVFLRKFCPKCGESMVKISTDYEYYKRCNDYLKKPDLPEKHLTKMLKG</sequence>
<feature type="non-terminal residue" evidence="2">
    <location>
        <position position="86"/>
    </location>
</feature>
<gene>
    <name evidence="2" type="ORF">THIOM_001883</name>
</gene>
<comment type="caution">
    <text evidence="2">The sequence shown here is derived from an EMBL/GenBank/DDBJ whole genome shotgun (WGS) entry which is preliminary data.</text>
</comment>
<name>A0A176S355_9GAMM</name>
<evidence type="ECO:0000313" key="2">
    <source>
        <dbReference type="EMBL" id="OAD22319.1"/>
    </source>
</evidence>
<feature type="domain" description="HMPTM N-terminal zinc ribbon" evidence="1">
    <location>
        <begin position="12"/>
        <end position="57"/>
    </location>
</feature>
<dbReference type="Pfam" id="PF23545">
    <property type="entry name" value="Zn_ribbon_HMPTM"/>
    <property type="match status" value="1"/>
</dbReference>
<evidence type="ECO:0000313" key="3">
    <source>
        <dbReference type="Proteomes" id="UP000076962"/>
    </source>
</evidence>
<dbReference type="AlphaFoldDB" id="A0A176S355"/>
<organism evidence="2 3">
    <name type="scientific">Candidatus Thiomargarita nelsonii</name>
    <dbReference type="NCBI Taxonomy" id="1003181"/>
    <lineage>
        <taxon>Bacteria</taxon>
        <taxon>Pseudomonadati</taxon>
        <taxon>Pseudomonadota</taxon>
        <taxon>Gammaproteobacteria</taxon>
        <taxon>Thiotrichales</taxon>
        <taxon>Thiotrichaceae</taxon>
        <taxon>Thiomargarita</taxon>
    </lineage>
</organism>
<accession>A0A176S355</accession>
<proteinExistence type="predicted"/>
<keyword evidence="3" id="KW-1185">Reference proteome</keyword>
<dbReference type="InterPro" id="IPR056488">
    <property type="entry name" value="Zn_ribbon_HMPTM"/>
</dbReference>
<dbReference type="Proteomes" id="UP000076962">
    <property type="component" value="Unassembled WGS sequence"/>
</dbReference>
<dbReference type="EMBL" id="LUTY01001024">
    <property type="protein sequence ID" value="OAD22319.1"/>
    <property type="molecule type" value="Genomic_DNA"/>
</dbReference>